<comment type="subcellular location">
    <subcellularLocation>
        <location evidence="2">Cell membrane</location>
        <topology evidence="2">Multi-pass membrane protein</topology>
    </subcellularLocation>
</comment>
<dbReference type="PROSITE" id="PS50109">
    <property type="entry name" value="HIS_KIN"/>
    <property type="match status" value="1"/>
</dbReference>
<accession>A0AAF0YP36</accession>
<comment type="catalytic activity">
    <reaction evidence="1">
        <text>ATP + protein L-histidine = ADP + protein N-phospho-L-histidine.</text>
        <dbReference type="EC" id="2.7.13.3"/>
    </reaction>
</comment>
<dbReference type="RefSeq" id="WP_101677859.1">
    <property type="nucleotide sequence ID" value="NZ_CP136958.1"/>
</dbReference>
<dbReference type="Gene3D" id="1.10.287.130">
    <property type="match status" value="1"/>
</dbReference>
<dbReference type="InterPro" id="IPR005467">
    <property type="entry name" value="His_kinase_dom"/>
</dbReference>
<dbReference type="PRINTS" id="PR00344">
    <property type="entry name" value="BCTRLSENSOR"/>
</dbReference>
<gene>
    <name evidence="19" type="primary">mtrB</name>
    <name evidence="19" type="ORF">CYJ47_09250</name>
</gene>
<reference evidence="19" key="1">
    <citation type="submission" date="2017-12" db="EMBL/GenBank/DDBJ databases">
        <authorList>
            <person name="Thomas-White K."/>
            <person name="Wolfe A.J."/>
        </authorList>
    </citation>
    <scope>NUCLEOTIDE SEQUENCE</scope>
    <source>
        <strain evidence="19">UMB0763</strain>
    </source>
</reference>
<dbReference type="Pfam" id="PF02518">
    <property type="entry name" value="HATPase_c"/>
    <property type="match status" value="1"/>
</dbReference>
<dbReference type="Pfam" id="PF00512">
    <property type="entry name" value="HisKA"/>
    <property type="match status" value="1"/>
</dbReference>
<evidence type="ECO:0000256" key="2">
    <source>
        <dbReference type="ARBA" id="ARBA00004651"/>
    </source>
</evidence>
<name>A0AAF0YP36_9CORY</name>
<feature type="domain" description="HAMP" evidence="18">
    <location>
        <begin position="228"/>
        <end position="280"/>
    </location>
</feature>
<dbReference type="SUPFAM" id="SSF47384">
    <property type="entry name" value="Homodimeric domain of signal transducing histidine kinase"/>
    <property type="match status" value="1"/>
</dbReference>
<keyword evidence="4" id="KW-1003">Cell membrane</keyword>
<keyword evidence="12" id="KW-0902">Two-component regulatory system</keyword>
<dbReference type="Pfam" id="PF00672">
    <property type="entry name" value="HAMP"/>
    <property type="match status" value="1"/>
</dbReference>
<dbReference type="InterPro" id="IPR036890">
    <property type="entry name" value="HATPase_C_sf"/>
</dbReference>
<dbReference type="Gene3D" id="6.10.340.10">
    <property type="match status" value="1"/>
</dbReference>
<proteinExistence type="predicted"/>
<evidence type="ECO:0000256" key="8">
    <source>
        <dbReference type="ARBA" id="ARBA00022741"/>
    </source>
</evidence>
<evidence type="ECO:0000256" key="13">
    <source>
        <dbReference type="ARBA" id="ARBA00023136"/>
    </source>
</evidence>
<dbReference type="InterPro" id="IPR003594">
    <property type="entry name" value="HATPase_dom"/>
</dbReference>
<evidence type="ECO:0000256" key="1">
    <source>
        <dbReference type="ARBA" id="ARBA00000085"/>
    </source>
</evidence>
<feature type="compositionally biased region" description="Gly residues" evidence="15">
    <location>
        <begin position="607"/>
        <end position="617"/>
    </location>
</feature>
<dbReference type="InterPro" id="IPR047669">
    <property type="entry name" value="MtrAB_MtrB"/>
</dbReference>
<keyword evidence="5" id="KW-0597">Phosphoprotein</keyword>
<keyword evidence="8" id="KW-0547">Nucleotide-binding</keyword>
<evidence type="ECO:0000256" key="5">
    <source>
        <dbReference type="ARBA" id="ARBA00022553"/>
    </source>
</evidence>
<evidence type="ECO:0000313" key="19">
    <source>
        <dbReference type="EMBL" id="WOT01452.1"/>
    </source>
</evidence>
<dbReference type="EMBL" id="CP136958">
    <property type="protein sequence ID" value="WOT01452.1"/>
    <property type="molecule type" value="Genomic_DNA"/>
</dbReference>
<evidence type="ECO:0000259" key="18">
    <source>
        <dbReference type="PROSITE" id="PS50885"/>
    </source>
</evidence>
<feature type="domain" description="Histidine kinase" evidence="17">
    <location>
        <begin position="295"/>
        <end position="512"/>
    </location>
</feature>
<dbReference type="SMART" id="SM00304">
    <property type="entry name" value="HAMP"/>
    <property type="match status" value="1"/>
</dbReference>
<feature type="transmembrane region" description="Helical" evidence="16">
    <location>
        <begin position="20"/>
        <end position="41"/>
    </location>
</feature>
<evidence type="ECO:0000256" key="16">
    <source>
        <dbReference type="SAM" id="Phobius"/>
    </source>
</evidence>
<reference evidence="19" key="2">
    <citation type="submission" date="2023-10" db="EMBL/GenBank/DDBJ databases">
        <authorList>
            <person name="Choi B."/>
        </authorList>
    </citation>
    <scope>NUCLEOTIDE SEQUENCE</scope>
    <source>
        <strain evidence="19">UMB0763</strain>
    </source>
</reference>
<evidence type="ECO:0000256" key="15">
    <source>
        <dbReference type="SAM" id="MobiDB-lite"/>
    </source>
</evidence>
<dbReference type="Gene3D" id="3.30.565.10">
    <property type="entry name" value="Histidine kinase-like ATPase, C-terminal domain"/>
    <property type="match status" value="1"/>
</dbReference>
<dbReference type="SMART" id="SM00388">
    <property type="entry name" value="HisKA"/>
    <property type="match status" value="1"/>
</dbReference>
<evidence type="ECO:0000256" key="11">
    <source>
        <dbReference type="ARBA" id="ARBA00022989"/>
    </source>
</evidence>
<evidence type="ECO:0000256" key="7">
    <source>
        <dbReference type="ARBA" id="ARBA00022692"/>
    </source>
</evidence>
<protein>
    <recommendedName>
        <fullName evidence="14">Sensor histidine kinase MtrB</fullName>
        <ecNumber evidence="3">2.7.13.3</ecNumber>
    </recommendedName>
</protein>
<dbReference type="PANTHER" id="PTHR43547:SF2">
    <property type="entry name" value="HYBRID SIGNAL TRANSDUCTION HISTIDINE KINASE C"/>
    <property type="match status" value="1"/>
</dbReference>
<dbReference type="KEGG" id="cpyr:CYJ47_09250"/>
<dbReference type="NCBIfam" id="NF040691">
    <property type="entry name" value="MtrAB_MtrB"/>
    <property type="match status" value="1"/>
</dbReference>
<keyword evidence="10" id="KW-0067">ATP-binding</keyword>
<dbReference type="GO" id="GO:0005524">
    <property type="term" value="F:ATP binding"/>
    <property type="evidence" value="ECO:0007669"/>
    <property type="project" value="UniProtKB-KW"/>
</dbReference>
<evidence type="ECO:0000256" key="10">
    <source>
        <dbReference type="ARBA" id="ARBA00022840"/>
    </source>
</evidence>
<evidence type="ECO:0000259" key="17">
    <source>
        <dbReference type="PROSITE" id="PS50109"/>
    </source>
</evidence>
<keyword evidence="11 16" id="KW-1133">Transmembrane helix</keyword>
<dbReference type="InterPro" id="IPR036097">
    <property type="entry name" value="HisK_dim/P_sf"/>
</dbReference>
<feature type="transmembrane region" description="Helical" evidence="16">
    <location>
        <begin position="202"/>
        <end position="226"/>
    </location>
</feature>
<dbReference type="FunFam" id="3.30.565.10:FF:000013">
    <property type="entry name" value="Two-component sensor histidine kinase"/>
    <property type="match status" value="1"/>
</dbReference>
<keyword evidence="13 16" id="KW-0472">Membrane</keyword>
<keyword evidence="7 16" id="KW-0812">Transmembrane</keyword>
<dbReference type="InterPro" id="IPR003660">
    <property type="entry name" value="HAMP_dom"/>
</dbReference>
<dbReference type="SUPFAM" id="SSF55874">
    <property type="entry name" value="ATPase domain of HSP90 chaperone/DNA topoisomerase II/histidine kinase"/>
    <property type="match status" value="1"/>
</dbReference>
<feature type="compositionally biased region" description="Low complexity" evidence="15">
    <location>
        <begin position="572"/>
        <end position="581"/>
    </location>
</feature>
<evidence type="ECO:0000256" key="4">
    <source>
        <dbReference type="ARBA" id="ARBA00022475"/>
    </source>
</evidence>
<feature type="region of interest" description="Disordered" evidence="15">
    <location>
        <begin position="539"/>
        <end position="639"/>
    </location>
</feature>
<keyword evidence="6" id="KW-0808">Transferase</keyword>
<dbReference type="GO" id="GO:0005886">
    <property type="term" value="C:plasma membrane"/>
    <property type="evidence" value="ECO:0007669"/>
    <property type="project" value="UniProtKB-SubCell"/>
</dbReference>
<evidence type="ECO:0000256" key="6">
    <source>
        <dbReference type="ARBA" id="ARBA00022679"/>
    </source>
</evidence>
<organism evidence="19 20">
    <name type="scientific">Corynebacterium pyruviciproducens</name>
    <dbReference type="NCBI Taxonomy" id="598660"/>
    <lineage>
        <taxon>Bacteria</taxon>
        <taxon>Bacillati</taxon>
        <taxon>Actinomycetota</taxon>
        <taxon>Actinomycetes</taxon>
        <taxon>Mycobacteriales</taxon>
        <taxon>Corynebacteriaceae</taxon>
        <taxon>Corynebacterium</taxon>
    </lineage>
</organism>
<evidence type="ECO:0000256" key="12">
    <source>
        <dbReference type="ARBA" id="ARBA00023012"/>
    </source>
</evidence>
<dbReference type="GO" id="GO:0000155">
    <property type="term" value="F:phosphorelay sensor kinase activity"/>
    <property type="evidence" value="ECO:0007669"/>
    <property type="project" value="InterPro"/>
</dbReference>
<dbReference type="InterPro" id="IPR004358">
    <property type="entry name" value="Sig_transdc_His_kin-like_C"/>
</dbReference>
<evidence type="ECO:0000256" key="9">
    <source>
        <dbReference type="ARBA" id="ARBA00022777"/>
    </source>
</evidence>
<dbReference type="AlphaFoldDB" id="A0AAF0YP36"/>
<dbReference type="CDD" id="cd00075">
    <property type="entry name" value="HATPase"/>
    <property type="match status" value="1"/>
</dbReference>
<dbReference type="Proteomes" id="UP000234560">
    <property type="component" value="Chromosome"/>
</dbReference>
<sequence length="639" mass="68807">MLTKLTALRDRLAKQWRTSLQVRVVGSILLLSLVVVALLAFGMTTVVADRLLSAKVSAASNEITQAAATVETQISATDASSSIQTRLNSARASVNSARSSGSNGGDLTAAEKSSVYDVVLLAPNPDGSMVSAPEANGPTISDSLQAMVRDGQGNVAYEFDTFRKSDGSSYKALVIGTPTDTDIRGVELYLIMPLTAEESTLALMRGIAAFGGVVLVVLLVGIMWLLTQQVTMPVRSASRIAERFASGHLRERMVVDGEDEMARLAISFNSMAESLSKQIHQLQEYGSLQRQFTSDVSHELRTPLTTVRMAADMIYDHSDSLDTYTKRAAELMVRELDRFEALLNDLLEISRHDAGVAELSEERIDVRSIIKSAWSQVEHLSEEVGAPVTFDVPDEPVFAHVDARRIERILRNILANAFDHSESNPINVKLVESSDQFSISVTDHGVGLKPGQEELVFNRFWRADPSRKRHSGGTGLGLAISREDALLHGGSITAEGEWGVGSTFTVTIPKHPPKREEPESDLVLRGVLHEEEDFVVVENDSADDNEVAGEGHRALPATEPGVAADASDEPEPSSASSTDSDGALPPGTLVTPSMLHAHEVRLQQEAAGGGEGDGPGGMDENHEGEPAGQSDETRSEENR</sequence>
<keyword evidence="9 19" id="KW-0418">Kinase</keyword>
<dbReference type="SMART" id="SM00387">
    <property type="entry name" value="HATPase_c"/>
    <property type="match status" value="1"/>
</dbReference>
<evidence type="ECO:0000256" key="3">
    <source>
        <dbReference type="ARBA" id="ARBA00012438"/>
    </source>
</evidence>
<dbReference type="EC" id="2.7.13.3" evidence="3"/>
<dbReference type="CDD" id="cd06225">
    <property type="entry name" value="HAMP"/>
    <property type="match status" value="1"/>
</dbReference>
<feature type="compositionally biased region" description="Basic and acidic residues" evidence="15">
    <location>
        <begin position="619"/>
        <end position="639"/>
    </location>
</feature>
<dbReference type="SUPFAM" id="SSF158472">
    <property type="entry name" value="HAMP domain-like"/>
    <property type="match status" value="1"/>
</dbReference>
<dbReference type="PANTHER" id="PTHR43547">
    <property type="entry name" value="TWO-COMPONENT HISTIDINE KINASE"/>
    <property type="match status" value="1"/>
</dbReference>
<dbReference type="CDD" id="cd00082">
    <property type="entry name" value="HisKA"/>
    <property type="match status" value="1"/>
</dbReference>
<evidence type="ECO:0000313" key="20">
    <source>
        <dbReference type="Proteomes" id="UP000234560"/>
    </source>
</evidence>
<evidence type="ECO:0000256" key="14">
    <source>
        <dbReference type="ARBA" id="ARBA00035305"/>
    </source>
</evidence>
<dbReference type="PROSITE" id="PS50885">
    <property type="entry name" value="HAMP"/>
    <property type="match status" value="1"/>
</dbReference>
<dbReference type="FunFam" id="1.10.287.130:FF:000010">
    <property type="entry name" value="Two-component sensor histidine kinase"/>
    <property type="match status" value="1"/>
</dbReference>
<dbReference type="InterPro" id="IPR003661">
    <property type="entry name" value="HisK_dim/P_dom"/>
</dbReference>